<dbReference type="EMBL" id="JXJN01020866">
    <property type="status" value="NOT_ANNOTATED_CDS"/>
    <property type="molecule type" value="Genomic_DNA"/>
</dbReference>
<dbReference type="Proteomes" id="UP000092460">
    <property type="component" value="Unassembled WGS sequence"/>
</dbReference>
<dbReference type="VEuPathDB" id="VectorBase:GPPI041068"/>
<dbReference type="PANTHER" id="PTHR10773:SF19">
    <property type="match status" value="1"/>
</dbReference>
<evidence type="ECO:0000256" key="1">
    <source>
        <dbReference type="SAM" id="Coils"/>
    </source>
</evidence>
<organism evidence="2 3">
    <name type="scientific">Glossina palpalis gambiensis</name>
    <dbReference type="NCBI Taxonomy" id="67801"/>
    <lineage>
        <taxon>Eukaryota</taxon>
        <taxon>Metazoa</taxon>
        <taxon>Ecdysozoa</taxon>
        <taxon>Arthropoda</taxon>
        <taxon>Hexapoda</taxon>
        <taxon>Insecta</taxon>
        <taxon>Pterygota</taxon>
        <taxon>Neoptera</taxon>
        <taxon>Endopterygota</taxon>
        <taxon>Diptera</taxon>
        <taxon>Brachycera</taxon>
        <taxon>Muscomorpha</taxon>
        <taxon>Hippoboscoidea</taxon>
        <taxon>Glossinidae</taxon>
        <taxon>Glossina</taxon>
    </lineage>
</organism>
<protein>
    <submittedName>
        <fullName evidence="2">Uncharacterized protein</fullName>
    </submittedName>
</protein>
<evidence type="ECO:0000313" key="3">
    <source>
        <dbReference type="Proteomes" id="UP000092460"/>
    </source>
</evidence>
<reference evidence="2" key="2">
    <citation type="submission" date="2020-05" db="UniProtKB">
        <authorList>
            <consortium name="EnsemblMetazoa"/>
        </authorList>
    </citation>
    <scope>IDENTIFICATION</scope>
    <source>
        <strain evidence="2">IAEA</strain>
    </source>
</reference>
<accession>A0A1B0BUQ5</accession>
<sequence length="375" mass="44259">MAGSSRKTYEEKIKVVREHILSFPACESHYRRSHHTSGRKYLSADLDIRNMYELYVKKSDENNTSRVKEWTYRKIFNTEFNLNFHTPRRDTCQECDSLKQKIEASSNEDEKLHFMEIHDSNLNSAEQARKSLTDDIQEAKDNPSEYYGFTFDLQKALSYPKLSVSVAYYKRNIDACSGQNRNINIALIWLKIVHLFDNNVETADHKFMVSGHSFLPNDRDFGLIETKIKQLNYLYIPEHYYNLIESCKKINSFLVVPMAQKDFISTKQLKQSTNNRKKNTNGEAVSWLKIQWIRFLKNAPYKMFYKTSLDDNSEFKVLDLSPKRGRPRISENIDLLPLYTSIRPITEEKRKDMMDLLLYIPTIFHKHFISLNINK</sequence>
<name>A0A1B0BUQ5_9MUSC</name>
<feature type="coiled-coil region" evidence="1">
    <location>
        <begin position="88"/>
        <end position="142"/>
    </location>
</feature>
<dbReference type="EnsemblMetazoa" id="GPPI041068-RA">
    <property type="protein sequence ID" value="GPPI041068-PA"/>
    <property type="gene ID" value="GPPI041068"/>
</dbReference>
<keyword evidence="3" id="KW-1185">Reference proteome</keyword>
<evidence type="ECO:0000313" key="2">
    <source>
        <dbReference type="EnsemblMetazoa" id="GPPI041068-PA"/>
    </source>
</evidence>
<reference evidence="3" key="1">
    <citation type="submission" date="2015-01" db="EMBL/GenBank/DDBJ databases">
        <authorList>
            <person name="Aksoy S."/>
            <person name="Warren W."/>
            <person name="Wilson R.K."/>
        </authorList>
    </citation>
    <scope>NUCLEOTIDE SEQUENCE [LARGE SCALE GENOMIC DNA]</scope>
    <source>
        <strain evidence="3">IAEA</strain>
    </source>
</reference>
<dbReference type="PANTHER" id="PTHR10773">
    <property type="entry name" value="DNA-DIRECTED RNA POLYMERASES I, II, AND III SUBUNIT RPABC2"/>
    <property type="match status" value="1"/>
</dbReference>
<proteinExistence type="predicted"/>
<keyword evidence="1" id="KW-0175">Coiled coil</keyword>
<dbReference type="AlphaFoldDB" id="A0A1B0BUQ5"/>